<dbReference type="Proteomes" id="UP000290849">
    <property type="component" value="Unassembled WGS sequence"/>
</dbReference>
<organism evidence="3 4">
    <name type="scientific">Achromobacter aloeverae</name>
    <dbReference type="NCBI Taxonomy" id="1750518"/>
    <lineage>
        <taxon>Bacteria</taxon>
        <taxon>Pseudomonadati</taxon>
        <taxon>Pseudomonadota</taxon>
        <taxon>Betaproteobacteria</taxon>
        <taxon>Burkholderiales</taxon>
        <taxon>Alcaligenaceae</taxon>
        <taxon>Achromobacter</taxon>
    </lineage>
</organism>
<dbReference type="PANTHER" id="PTHR33221:SF4">
    <property type="entry name" value="HTH-TYPE TRANSCRIPTIONAL REPRESSOR NSRR"/>
    <property type="match status" value="1"/>
</dbReference>
<dbReference type="GO" id="GO:0003700">
    <property type="term" value="F:DNA-binding transcription factor activity"/>
    <property type="evidence" value="ECO:0007669"/>
    <property type="project" value="TreeGrafter"/>
</dbReference>
<dbReference type="OrthoDB" id="9795923at2"/>
<dbReference type="InterPro" id="IPR036388">
    <property type="entry name" value="WH-like_DNA-bd_sf"/>
</dbReference>
<keyword evidence="4" id="KW-1185">Reference proteome</keyword>
<evidence type="ECO:0000313" key="3">
    <source>
        <dbReference type="EMBL" id="RXN88153.1"/>
    </source>
</evidence>
<reference evidence="3 4" key="1">
    <citation type="journal article" date="2017" name="Int. J. Syst. Evol. Microbiol.">
        <title>Achromobacter aloeverae sp. nov., isolated from the root of Aloe vera (L.) Burm.f.</title>
        <authorList>
            <person name="Kuncharoen N."/>
            <person name="Muramatsu Y."/>
            <person name="Shibata C."/>
            <person name="Kamakura Y."/>
            <person name="Nakagawa Y."/>
            <person name="Tanasupawat S."/>
        </authorList>
    </citation>
    <scope>NUCLEOTIDE SEQUENCE [LARGE SCALE GENOMIC DNA]</scope>
    <source>
        <strain evidence="3 4">AVA-1</strain>
    </source>
</reference>
<dbReference type="InterPro" id="IPR036390">
    <property type="entry name" value="WH_DNA-bd_sf"/>
</dbReference>
<dbReference type="PROSITE" id="PS51197">
    <property type="entry name" value="HTH_RRF2_2"/>
    <property type="match status" value="1"/>
</dbReference>
<dbReference type="RefSeq" id="WP_129151518.1">
    <property type="nucleotide sequence ID" value="NZ_JBHSDO010000011.1"/>
</dbReference>
<dbReference type="EMBL" id="PYAL01000004">
    <property type="protein sequence ID" value="RXN88153.1"/>
    <property type="molecule type" value="Genomic_DNA"/>
</dbReference>
<dbReference type="GO" id="GO:0005829">
    <property type="term" value="C:cytosol"/>
    <property type="evidence" value="ECO:0007669"/>
    <property type="project" value="TreeGrafter"/>
</dbReference>
<protein>
    <submittedName>
        <fullName evidence="3">Rrf2 family transcriptional regulator</fullName>
    </submittedName>
</protein>
<proteinExistence type="predicted"/>
<sequence>MRLTDYTDYSLRALIYVASHPDESVTIQHIADAYGIPRNHLIKIVQKLGQAGFLRTTRGRAGGLRLGRPAGEILIGDVVRTTESDFAMVECFHDDNRCVITRACVLKGLLQRALQAWFAVLDGVTLHDLVDKPATLNRAFAQALALNDVRDTLRKAAAPAKALTPPGKGGARRQAGT</sequence>
<comment type="caution">
    <text evidence="3">The sequence shown here is derived from an EMBL/GenBank/DDBJ whole genome shotgun (WGS) entry which is preliminary data.</text>
</comment>
<gene>
    <name evidence="3" type="ORF">C7R54_16480</name>
</gene>
<dbReference type="SUPFAM" id="SSF46785">
    <property type="entry name" value="Winged helix' DNA-binding domain"/>
    <property type="match status" value="1"/>
</dbReference>
<accession>A0A4Q1HK90</accession>
<dbReference type="PANTHER" id="PTHR33221">
    <property type="entry name" value="WINGED HELIX-TURN-HELIX TRANSCRIPTIONAL REGULATOR, RRF2 FAMILY"/>
    <property type="match status" value="1"/>
</dbReference>
<name>A0A4Q1HK90_9BURK</name>
<dbReference type="AlphaFoldDB" id="A0A4Q1HK90"/>
<evidence type="ECO:0000256" key="1">
    <source>
        <dbReference type="ARBA" id="ARBA00023125"/>
    </source>
</evidence>
<evidence type="ECO:0000256" key="2">
    <source>
        <dbReference type="SAM" id="MobiDB-lite"/>
    </source>
</evidence>
<evidence type="ECO:0000313" key="4">
    <source>
        <dbReference type="Proteomes" id="UP000290849"/>
    </source>
</evidence>
<dbReference type="GO" id="GO:0003677">
    <property type="term" value="F:DNA binding"/>
    <property type="evidence" value="ECO:0007669"/>
    <property type="project" value="UniProtKB-KW"/>
</dbReference>
<dbReference type="Pfam" id="PF02082">
    <property type="entry name" value="Rrf2"/>
    <property type="match status" value="1"/>
</dbReference>
<dbReference type="Gene3D" id="1.10.10.10">
    <property type="entry name" value="Winged helix-like DNA-binding domain superfamily/Winged helix DNA-binding domain"/>
    <property type="match status" value="1"/>
</dbReference>
<keyword evidence="1" id="KW-0238">DNA-binding</keyword>
<dbReference type="NCBIfam" id="TIGR00738">
    <property type="entry name" value="rrf2_super"/>
    <property type="match status" value="1"/>
</dbReference>
<feature type="region of interest" description="Disordered" evidence="2">
    <location>
        <begin position="158"/>
        <end position="177"/>
    </location>
</feature>
<dbReference type="InterPro" id="IPR000944">
    <property type="entry name" value="Tscrpt_reg_Rrf2"/>
</dbReference>